<dbReference type="EMBL" id="FMUB01000007">
    <property type="protein sequence ID" value="SCX24350.1"/>
    <property type="molecule type" value="Genomic_DNA"/>
</dbReference>
<name>A0A1G4WL65_9MYCO</name>
<dbReference type="Gene3D" id="2.40.110.10">
    <property type="entry name" value="Butyryl-CoA Dehydrogenase, subunit A, domain 2"/>
    <property type="match status" value="1"/>
</dbReference>
<dbReference type="InterPro" id="IPR013786">
    <property type="entry name" value="AcylCoA_DH/ox_N"/>
</dbReference>
<dbReference type="PANTHER" id="PTHR43884:SF12">
    <property type="entry name" value="ISOVALERYL-COA DEHYDROGENASE, MITOCHONDRIAL-RELATED"/>
    <property type="match status" value="1"/>
</dbReference>
<dbReference type="Gene3D" id="1.10.540.10">
    <property type="entry name" value="Acyl-CoA dehydrogenase/oxidase, N-terminal domain"/>
    <property type="match status" value="1"/>
</dbReference>
<evidence type="ECO:0000256" key="4">
    <source>
        <dbReference type="ARBA" id="ARBA00022827"/>
    </source>
</evidence>
<feature type="domain" description="Acyl-CoA dehydrogenase/oxidase C-terminal" evidence="6">
    <location>
        <begin position="279"/>
        <end position="425"/>
    </location>
</feature>
<evidence type="ECO:0000256" key="3">
    <source>
        <dbReference type="ARBA" id="ARBA00022630"/>
    </source>
</evidence>
<keyword evidence="5" id="KW-0560">Oxidoreductase</keyword>
<dbReference type="Pfam" id="PF00441">
    <property type="entry name" value="Acyl-CoA_dh_1"/>
    <property type="match status" value="1"/>
</dbReference>
<dbReference type="PANTHER" id="PTHR43884">
    <property type="entry name" value="ACYL-COA DEHYDROGENASE"/>
    <property type="match status" value="1"/>
</dbReference>
<reference evidence="10" key="1">
    <citation type="submission" date="2016-10" db="EMBL/GenBank/DDBJ databases">
        <authorList>
            <person name="Varghese N."/>
            <person name="Submissions S."/>
        </authorList>
    </citation>
    <scope>NUCLEOTIDE SEQUENCE [LARGE SCALE GENOMIC DNA]</scope>
    <source>
        <strain evidence="10">UNC267MFSha1.1M11</strain>
    </source>
</reference>
<dbReference type="Pfam" id="PF02771">
    <property type="entry name" value="Acyl-CoA_dh_N"/>
    <property type="match status" value="1"/>
</dbReference>
<keyword evidence="4 5" id="KW-0274">FAD</keyword>
<dbReference type="GO" id="GO:0003995">
    <property type="term" value="F:acyl-CoA dehydrogenase activity"/>
    <property type="evidence" value="ECO:0007669"/>
    <property type="project" value="TreeGrafter"/>
</dbReference>
<dbReference type="InterPro" id="IPR036250">
    <property type="entry name" value="AcylCo_DH-like_C"/>
</dbReference>
<dbReference type="Pfam" id="PF02770">
    <property type="entry name" value="Acyl-CoA_dh_M"/>
    <property type="match status" value="1"/>
</dbReference>
<dbReference type="InterPro" id="IPR009075">
    <property type="entry name" value="AcylCo_DH/oxidase_C"/>
</dbReference>
<dbReference type="STRING" id="1502745.SAMN02799620_03664"/>
<dbReference type="SUPFAM" id="SSF47203">
    <property type="entry name" value="Acyl-CoA dehydrogenase C-terminal domain-like"/>
    <property type="match status" value="1"/>
</dbReference>
<gene>
    <name evidence="9" type="ORF">SAMN02799620_03664</name>
</gene>
<evidence type="ECO:0000259" key="6">
    <source>
        <dbReference type="Pfam" id="PF00441"/>
    </source>
</evidence>
<dbReference type="Proteomes" id="UP000199707">
    <property type="component" value="Unassembled WGS sequence"/>
</dbReference>
<protein>
    <submittedName>
        <fullName evidence="9">Acyl-CoA dehydrogenase</fullName>
    </submittedName>
</protein>
<dbReference type="RefSeq" id="WP_235632926.1">
    <property type="nucleotide sequence ID" value="NZ_FMUB01000007.1"/>
</dbReference>
<dbReference type="InterPro" id="IPR009100">
    <property type="entry name" value="AcylCoA_DH/oxidase_NM_dom_sf"/>
</dbReference>
<dbReference type="InterPro" id="IPR046373">
    <property type="entry name" value="Acyl-CoA_Oxase/DH_mid-dom_sf"/>
</dbReference>
<dbReference type="SUPFAM" id="SSF56645">
    <property type="entry name" value="Acyl-CoA dehydrogenase NM domain-like"/>
    <property type="match status" value="1"/>
</dbReference>
<evidence type="ECO:0000259" key="7">
    <source>
        <dbReference type="Pfam" id="PF02770"/>
    </source>
</evidence>
<dbReference type="CDD" id="cd00567">
    <property type="entry name" value="ACAD"/>
    <property type="match status" value="1"/>
</dbReference>
<dbReference type="GO" id="GO:0046359">
    <property type="term" value="P:butyrate catabolic process"/>
    <property type="evidence" value="ECO:0007669"/>
    <property type="project" value="TreeGrafter"/>
</dbReference>
<proteinExistence type="inferred from homology"/>
<keyword evidence="3 5" id="KW-0285">Flavoprotein</keyword>
<dbReference type="InterPro" id="IPR037069">
    <property type="entry name" value="AcylCoA_DH/ox_N_sf"/>
</dbReference>
<dbReference type="InterPro" id="IPR006091">
    <property type="entry name" value="Acyl-CoA_Oxase/DH_mid-dom"/>
</dbReference>
<evidence type="ECO:0000256" key="5">
    <source>
        <dbReference type="RuleBase" id="RU362125"/>
    </source>
</evidence>
<comment type="cofactor">
    <cofactor evidence="1 5">
        <name>FAD</name>
        <dbReference type="ChEBI" id="CHEBI:57692"/>
    </cofactor>
</comment>
<organism evidence="9 10">
    <name type="scientific">Mycolicibacterium fluoranthenivorans</name>
    <dbReference type="NCBI Taxonomy" id="258505"/>
    <lineage>
        <taxon>Bacteria</taxon>
        <taxon>Bacillati</taxon>
        <taxon>Actinomycetota</taxon>
        <taxon>Actinomycetes</taxon>
        <taxon>Mycobacteriales</taxon>
        <taxon>Mycobacteriaceae</taxon>
        <taxon>Mycolicibacterium</taxon>
    </lineage>
</organism>
<dbReference type="GO" id="GO:0033539">
    <property type="term" value="P:fatty acid beta-oxidation using acyl-CoA dehydrogenase"/>
    <property type="evidence" value="ECO:0007669"/>
    <property type="project" value="TreeGrafter"/>
</dbReference>
<dbReference type="GO" id="GO:0050660">
    <property type="term" value="F:flavin adenine dinucleotide binding"/>
    <property type="evidence" value="ECO:0007669"/>
    <property type="project" value="InterPro"/>
</dbReference>
<accession>A0A1G4WL65</accession>
<dbReference type="Gene3D" id="1.20.140.10">
    <property type="entry name" value="Butyryl-CoA Dehydrogenase, subunit A, domain 3"/>
    <property type="match status" value="1"/>
</dbReference>
<dbReference type="AlphaFoldDB" id="A0A1G4WL65"/>
<evidence type="ECO:0000256" key="1">
    <source>
        <dbReference type="ARBA" id="ARBA00001974"/>
    </source>
</evidence>
<evidence type="ECO:0000313" key="10">
    <source>
        <dbReference type="Proteomes" id="UP000199707"/>
    </source>
</evidence>
<sequence>MFRNNIDASYYLLRDSQGVPAIPAYQEEVFMTIDFTMSEDQLALRSAARTFATERLSLVDKAIAGLSTPEARFATIRPFYQEMADAGFVKALLPVQYGGTAMSSLDFALAAEELTRVDINVPTALLGTGLGLQPIIHFGTDEQKIKFLPRFAGTEALLAAWAFTEVAGGANFDSADPLGGVQTFARRDGDDWVINGRKHFTTNGSGWYGEGAALISVLCRTDPSLSPAESMAVIVVPGDTPGVVIESYIDTVGHRATISPRITFNDVRVPADHLIGQPGDGIEIVRRTFNWTSSIIGAACVGRMRAAFDYALAFAKADKRSGSVPIIEHQNAGYMLVDIKTRIEAARYLTWKGCHLYDRTCGGDEEIGHMVKIFTSELAVQVVYDAMRVVGVNSYGDETPIAGIMQDVLCFPLYDGGNMGVRRRQLHALMRREDYDPMLSSTWVAEV</sequence>
<evidence type="ECO:0000259" key="8">
    <source>
        <dbReference type="Pfam" id="PF02771"/>
    </source>
</evidence>
<evidence type="ECO:0000256" key="2">
    <source>
        <dbReference type="ARBA" id="ARBA00009347"/>
    </source>
</evidence>
<feature type="domain" description="Acyl-CoA oxidase/dehydrogenase middle" evidence="7">
    <location>
        <begin position="161"/>
        <end position="267"/>
    </location>
</feature>
<evidence type="ECO:0000313" key="9">
    <source>
        <dbReference type="EMBL" id="SCX24350.1"/>
    </source>
</evidence>
<feature type="domain" description="Acyl-CoA dehydrogenase/oxidase N-terminal" evidence="8">
    <location>
        <begin position="38"/>
        <end position="153"/>
    </location>
</feature>
<comment type="similarity">
    <text evidence="2 5">Belongs to the acyl-CoA dehydrogenase family.</text>
</comment>